<evidence type="ECO:0000256" key="1">
    <source>
        <dbReference type="SAM" id="MobiDB-lite"/>
    </source>
</evidence>
<feature type="region of interest" description="Disordered" evidence="1">
    <location>
        <begin position="188"/>
        <end position="244"/>
    </location>
</feature>
<comment type="caution">
    <text evidence="2">The sequence shown here is derived from an EMBL/GenBank/DDBJ whole genome shotgun (WGS) entry which is preliminary data.</text>
</comment>
<name>A0AAV1L525_9NEOP</name>
<feature type="compositionally biased region" description="Polar residues" evidence="1">
    <location>
        <begin position="224"/>
        <end position="244"/>
    </location>
</feature>
<dbReference type="AlphaFoldDB" id="A0AAV1L525"/>
<dbReference type="PANTHER" id="PTHR21505">
    <property type="entry name" value="MADF DOMAIN-CONTAINING PROTEIN-RELATED"/>
    <property type="match status" value="1"/>
</dbReference>
<protein>
    <recommendedName>
        <fullName evidence="4">MADF domain-containing protein</fullName>
    </recommendedName>
</protein>
<proteinExistence type="predicted"/>
<accession>A0AAV1L525</accession>
<evidence type="ECO:0000313" key="2">
    <source>
        <dbReference type="EMBL" id="CAK1590391.1"/>
    </source>
</evidence>
<evidence type="ECO:0008006" key="4">
    <source>
        <dbReference type="Google" id="ProtNLM"/>
    </source>
</evidence>
<feature type="compositionally biased region" description="Low complexity" evidence="1">
    <location>
        <begin position="202"/>
        <end position="223"/>
    </location>
</feature>
<dbReference type="EMBL" id="CAVLGL010000085">
    <property type="protein sequence ID" value="CAK1590391.1"/>
    <property type="molecule type" value="Genomic_DNA"/>
</dbReference>
<dbReference type="PANTHER" id="PTHR21505:SF8">
    <property type="entry name" value="DPT-YFP REPRESSOR BY OVEREXPRESSION, ISOFORM D-RELATED"/>
    <property type="match status" value="1"/>
</dbReference>
<feature type="compositionally biased region" description="Pro residues" evidence="1">
    <location>
        <begin position="191"/>
        <end position="201"/>
    </location>
</feature>
<evidence type="ECO:0000313" key="3">
    <source>
        <dbReference type="Proteomes" id="UP001314205"/>
    </source>
</evidence>
<reference evidence="2 3" key="1">
    <citation type="submission" date="2023-11" db="EMBL/GenBank/DDBJ databases">
        <authorList>
            <person name="Hedman E."/>
            <person name="Englund M."/>
            <person name="Stromberg M."/>
            <person name="Nyberg Akerstrom W."/>
            <person name="Nylinder S."/>
            <person name="Jareborg N."/>
            <person name="Kallberg Y."/>
            <person name="Kronander E."/>
        </authorList>
    </citation>
    <scope>NUCLEOTIDE SEQUENCE [LARGE SCALE GENOMIC DNA]</scope>
</reference>
<keyword evidence="3" id="KW-1185">Reference proteome</keyword>
<sequence length="306" mass="33846">MGILGLDVNAVITKIKNIRSTYSQEGKKINNSMKSGAGADSIYKPSVKWFDILHDVLRSGNLENRKTQSNMNTIEDKEDMEENQGARNSKLVSIDDRPVSDLTHPSRKRNMRGLNSLLDKARVVVSELNTESMIEKEGTNEFELFGKSVGVQLNSMSLENALRAQSVIQTYLTKVRLQELKTCNRTFVLPTPSPSYVPTPSPSYVRTPSPSYLSTPSPSYVPTQTTYEHTSTQEAPTDSGQSSMSEIPHSVFIVTYTPNISSDTAHFSHDAAINLDRGDLLDLSDQQTAAQQNNDILSQAMANIPM</sequence>
<organism evidence="2 3">
    <name type="scientific">Parnassius mnemosyne</name>
    <name type="common">clouded apollo</name>
    <dbReference type="NCBI Taxonomy" id="213953"/>
    <lineage>
        <taxon>Eukaryota</taxon>
        <taxon>Metazoa</taxon>
        <taxon>Ecdysozoa</taxon>
        <taxon>Arthropoda</taxon>
        <taxon>Hexapoda</taxon>
        <taxon>Insecta</taxon>
        <taxon>Pterygota</taxon>
        <taxon>Neoptera</taxon>
        <taxon>Endopterygota</taxon>
        <taxon>Lepidoptera</taxon>
        <taxon>Glossata</taxon>
        <taxon>Ditrysia</taxon>
        <taxon>Papilionoidea</taxon>
        <taxon>Papilionidae</taxon>
        <taxon>Parnassiinae</taxon>
        <taxon>Parnassini</taxon>
        <taxon>Parnassius</taxon>
        <taxon>Driopa</taxon>
    </lineage>
</organism>
<dbReference type="Proteomes" id="UP001314205">
    <property type="component" value="Unassembled WGS sequence"/>
</dbReference>
<gene>
    <name evidence="2" type="ORF">PARMNEM_LOCUS10763</name>
</gene>